<dbReference type="InterPro" id="IPR017452">
    <property type="entry name" value="GPCR_Rhodpsn_7TM"/>
</dbReference>
<feature type="domain" description="G-protein coupled receptors family 1 profile" evidence="14">
    <location>
        <begin position="40"/>
        <end position="288"/>
    </location>
</feature>
<evidence type="ECO:0000256" key="1">
    <source>
        <dbReference type="ARBA" id="ARBA00004651"/>
    </source>
</evidence>
<comment type="similarity">
    <text evidence="12">Belongs to the G-protein coupled receptor 1 family.</text>
</comment>
<dbReference type="FunFam" id="1.20.1070.10:FF:000010">
    <property type="entry name" value="Olfactory receptor"/>
    <property type="match status" value="1"/>
</dbReference>
<feature type="transmembrane region" description="Helical" evidence="13">
    <location>
        <begin position="271"/>
        <end position="290"/>
    </location>
</feature>
<evidence type="ECO:0000256" key="10">
    <source>
        <dbReference type="ARBA" id="ARBA00023180"/>
    </source>
</evidence>
<feature type="transmembrane region" description="Helical" evidence="13">
    <location>
        <begin position="237"/>
        <end position="259"/>
    </location>
</feature>
<feature type="transmembrane region" description="Helical" evidence="13">
    <location>
        <begin position="206"/>
        <end position="225"/>
    </location>
</feature>
<feature type="transmembrane region" description="Helical" evidence="13">
    <location>
        <begin position="139"/>
        <end position="161"/>
    </location>
</feature>
<dbReference type="AlphaFoldDB" id="A0A8D2IM81"/>
<name>A0A8D2IM81_VARKO</name>
<protein>
    <recommendedName>
        <fullName evidence="13">Olfactory receptor</fullName>
    </recommendedName>
</protein>
<evidence type="ECO:0000256" key="6">
    <source>
        <dbReference type="ARBA" id="ARBA00022989"/>
    </source>
</evidence>
<keyword evidence="7 12" id="KW-0297">G-protein coupled receptor</keyword>
<dbReference type="Pfam" id="PF13853">
    <property type="entry name" value="7tm_4"/>
    <property type="match status" value="1"/>
</dbReference>
<comment type="subcellular location">
    <subcellularLocation>
        <location evidence="1 13">Cell membrane</location>
        <topology evidence="1 13">Multi-pass membrane protein</topology>
    </subcellularLocation>
</comment>
<dbReference type="InterPro" id="IPR047132">
    <property type="entry name" value="Olfact_rcpt_6C-like"/>
</dbReference>
<dbReference type="GO" id="GO:0004930">
    <property type="term" value="F:G protein-coupled receptor activity"/>
    <property type="evidence" value="ECO:0007669"/>
    <property type="project" value="UniProtKB-KW"/>
</dbReference>
<proteinExistence type="inferred from homology"/>
<dbReference type="Proteomes" id="UP000694545">
    <property type="component" value="Unplaced"/>
</dbReference>
<dbReference type="GO" id="GO:0004984">
    <property type="term" value="F:olfactory receptor activity"/>
    <property type="evidence" value="ECO:0007669"/>
    <property type="project" value="InterPro"/>
</dbReference>
<keyword evidence="9 12" id="KW-0675">Receptor</keyword>
<evidence type="ECO:0000256" key="11">
    <source>
        <dbReference type="ARBA" id="ARBA00023224"/>
    </source>
</evidence>
<dbReference type="PANTHER" id="PTHR26454">
    <property type="entry name" value="OLFACTORY RECEPTOR"/>
    <property type="match status" value="1"/>
</dbReference>
<organism evidence="15 16">
    <name type="scientific">Varanus komodoensis</name>
    <name type="common">Komodo dragon</name>
    <dbReference type="NCBI Taxonomy" id="61221"/>
    <lineage>
        <taxon>Eukaryota</taxon>
        <taxon>Metazoa</taxon>
        <taxon>Chordata</taxon>
        <taxon>Craniata</taxon>
        <taxon>Vertebrata</taxon>
        <taxon>Euteleostomi</taxon>
        <taxon>Lepidosauria</taxon>
        <taxon>Squamata</taxon>
        <taxon>Bifurcata</taxon>
        <taxon>Unidentata</taxon>
        <taxon>Episquamata</taxon>
        <taxon>Toxicofera</taxon>
        <taxon>Anguimorpha</taxon>
        <taxon>Paleoanguimorpha</taxon>
        <taxon>Varanoidea</taxon>
        <taxon>Varanidae</taxon>
        <taxon>Varanus</taxon>
    </lineage>
</organism>
<keyword evidence="2 13" id="KW-1003">Cell membrane</keyword>
<feature type="transmembrane region" description="Helical" evidence="13">
    <location>
        <begin position="24"/>
        <end position="49"/>
    </location>
</feature>
<dbReference type="PROSITE" id="PS50262">
    <property type="entry name" value="G_PROTEIN_RECEP_F1_2"/>
    <property type="match status" value="1"/>
</dbReference>
<keyword evidence="8 13" id="KW-0472">Membrane</keyword>
<evidence type="ECO:0000256" key="4">
    <source>
        <dbReference type="ARBA" id="ARBA00022692"/>
    </source>
</evidence>
<keyword evidence="3 13" id="KW-0716">Sensory transduction</keyword>
<dbReference type="PRINTS" id="PR00237">
    <property type="entry name" value="GPCRRHODOPSN"/>
</dbReference>
<dbReference type="Ensembl" id="ENSVKKT00000002505.1">
    <property type="protein sequence ID" value="ENSVKKP00000002432.1"/>
    <property type="gene ID" value="ENSVKKG00000001945.1"/>
</dbReference>
<dbReference type="PROSITE" id="PS00237">
    <property type="entry name" value="G_PROTEIN_RECEP_F1_1"/>
    <property type="match status" value="1"/>
</dbReference>
<keyword evidence="11 12" id="KW-0807">Transducer</keyword>
<dbReference type="Gene3D" id="1.20.1070.10">
    <property type="entry name" value="Rhodopsin 7-helix transmembrane proteins"/>
    <property type="match status" value="1"/>
</dbReference>
<accession>A0A8D2IM81</accession>
<keyword evidence="4 12" id="KW-0812">Transmembrane</keyword>
<dbReference type="PANTHER" id="PTHR26454:SF53">
    <property type="entry name" value="OLFACTORY RECEPTOR 6J1"/>
    <property type="match status" value="1"/>
</dbReference>
<evidence type="ECO:0000259" key="14">
    <source>
        <dbReference type="PROSITE" id="PS50262"/>
    </source>
</evidence>
<evidence type="ECO:0000256" key="12">
    <source>
        <dbReference type="RuleBase" id="RU000688"/>
    </source>
</evidence>
<feature type="transmembrane region" description="Helical" evidence="13">
    <location>
        <begin position="61"/>
        <end position="81"/>
    </location>
</feature>
<evidence type="ECO:0000313" key="15">
    <source>
        <dbReference type="Ensembl" id="ENSVKKP00000002432.1"/>
    </source>
</evidence>
<keyword evidence="10" id="KW-0325">Glycoprotein</keyword>
<evidence type="ECO:0000313" key="16">
    <source>
        <dbReference type="Proteomes" id="UP000694545"/>
    </source>
</evidence>
<dbReference type="OMA" id="SQCYFFF"/>
<dbReference type="RefSeq" id="XP_044305959.1">
    <property type="nucleotide sequence ID" value="XM_044450024.1"/>
</dbReference>
<dbReference type="GO" id="GO:0005886">
    <property type="term" value="C:plasma membrane"/>
    <property type="evidence" value="ECO:0007669"/>
    <property type="project" value="UniProtKB-SubCell"/>
</dbReference>
<evidence type="ECO:0000256" key="5">
    <source>
        <dbReference type="ARBA" id="ARBA00022725"/>
    </source>
</evidence>
<dbReference type="InterPro" id="IPR000276">
    <property type="entry name" value="GPCR_Rhodpsn"/>
</dbReference>
<evidence type="ECO:0000256" key="9">
    <source>
        <dbReference type="ARBA" id="ARBA00023170"/>
    </source>
</evidence>
<keyword evidence="5 13" id="KW-0552">Olfaction</keyword>
<dbReference type="SUPFAM" id="SSF81321">
    <property type="entry name" value="Family A G protein-coupled receptor-like"/>
    <property type="match status" value="1"/>
</dbReference>
<keyword evidence="16" id="KW-1185">Reference proteome</keyword>
<dbReference type="InterPro" id="IPR000725">
    <property type="entry name" value="Olfact_rcpt"/>
</dbReference>
<feature type="transmembrane region" description="Helical" evidence="13">
    <location>
        <begin position="101"/>
        <end position="119"/>
    </location>
</feature>
<evidence type="ECO:0000256" key="2">
    <source>
        <dbReference type="ARBA" id="ARBA00022475"/>
    </source>
</evidence>
<gene>
    <name evidence="15" type="primary">LOC123033416</name>
</gene>
<keyword evidence="6 13" id="KW-1133">Transmembrane helix</keyword>
<reference evidence="15" key="1">
    <citation type="submission" date="2025-08" db="UniProtKB">
        <authorList>
            <consortium name="Ensembl"/>
        </authorList>
    </citation>
    <scope>IDENTIFICATION</scope>
</reference>
<sequence>MEENHTTITDFILLDFPELHQLEFLMGLLLLASYLIILAGNILIIFIIIHDHHLHTPMYYFLWNLSCLEILITTCVVPKVVTSLLLGFKTISYPACLSQCYFFFFLGSSDFVLLAVMSYDRYVAICNPLRYASIMSTQLCLFLTVTSCAAGFLATLLPTILVARLPFCQSNHIDHFFCDSLALMKLACSDTSLAELISFFSSSATLLSSLIFTVVTFAYIIATILKLPSASGRRKAFSTCSSHLMIVSLGYGSCIFTYVRPSGSNPSINKIVSLINTVLTPVLSPFIFSLRNHQVKQAMKAAFIRCAILLKNGDMKGHGFSEKK</sequence>
<evidence type="ECO:0000256" key="7">
    <source>
        <dbReference type="ARBA" id="ARBA00023040"/>
    </source>
</evidence>
<dbReference type="OrthoDB" id="9444602at2759"/>
<reference evidence="15" key="2">
    <citation type="submission" date="2025-09" db="UniProtKB">
        <authorList>
            <consortium name="Ensembl"/>
        </authorList>
    </citation>
    <scope>IDENTIFICATION</scope>
</reference>
<evidence type="ECO:0000256" key="8">
    <source>
        <dbReference type="ARBA" id="ARBA00023136"/>
    </source>
</evidence>
<dbReference type="PRINTS" id="PR00245">
    <property type="entry name" value="OLFACTORYR"/>
</dbReference>
<evidence type="ECO:0000256" key="3">
    <source>
        <dbReference type="ARBA" id="ARBA00022606"/>
    </source>
</evidence>
<dbReference type="KEGG" id="vko:123033416"/>
<dbReference type="GeneID" id="123033416"/>
<evidence type="ECO:0000256" key="13">
    <source>
        <dbReference type="RuleBase" id="RU363047"/>
    </source>
</evidence>